<reference evidence="1" key="1">
    <citation type="submission" date="2024-05" db="EMBL/GenBank/DDBJ databases">
        <authorList>
            <person name="Yu L."/>
        </authorList>
    </citation>
    <scope>NUCLEOTIDE SEQUENCE</scope>
    <source>
        <strain evidence="1">G08B096</strain>
    </source>
</reference>
<dbReference type="GO" id="GO:0005198">
    <property type="term" value="F:structural molecule activity"/>
    <property type="evidence" value="ECO:0007669"/>
    <property type="project" value="InterPro"/>
</dbReference>
<protein>
    <submittedName>
        <fullName evidence="1">Phage minor capsid protein</fullName>
    </submittedName>
</protein>
<dbReference type="InterPro" id="IPR009319">
    <property type="entry name" value="Phage_A118_VSP1"/>
</dbReference>
<dbReference type="Pfam" id="PF06152">
    <property type="entry name" value="Phage_min_cap2"/>
    <property type="match status" value="1"/>
</dbReference>
<dbReference type="AlphaFoldDB" id="A0AAU7W717"/>
<sequence>MVSAAIVEGTGIARGQTKTLKAVIRAAGVDARGGSRGPGGGRPPGRGLQLPDDEFFDLSMPHGERAAQAIRDDIVSELEDVRRRITRLPDDIYKMIAPHGAIYQVLSNDVTPAQAQAMAWRVFVSQGVTGFTDRSGRDWSLSAYVEMAVRTAAARAQNASHLARMRAIGVEYFTVPTSAHPCPLCFPWQGRVITAEPIPDPVIPVAGTIEQATAAGLFHPNCAHVLIPVYPGITQLEPGVWTEELQREYTLSQRQRAIEREIRKAKRQAEYALTPEARADAIGKLRHEQARMRSFIADTGFLRDSRREQVDLTDPRIKLPQPIR</sequence>
<accession>A0AAU7W717</accession>
<name>A0AAU7W717_9MICO</name>
<evidence type="ECO:0000313" key="1">
    <source>
        <dbReference type="EMBL" id="XBX81232.1"/>
    </source>
</evidence>
<gene>
    <name evidence="1" type="ORF">ABIQ69_11495</name>
</gene>
<organism evidence="1">
    <name type="scientific">Agromyces sp. G08B096</name>
    <dbReference type="NCBI Taxonomy" id="3156399"/>
    <lineage>
        <taxon>Bacteria</taxon>
        <taxon>Bacillati</taxon>
        <taxon>Actinomycetota</taxon>
        <taxon>Actinomycetes</taxon>
        <taxon>Micrococcales</taxon>
        <taxon>Microbacteriaceae</taxon>
        <taxon>Agromyces</taxon>
    </lineage>
</organism>
<dbReference type="EMBL" id="CP158374">
    <property type="protein sequence ID" value="XBX81232.1"/>
    <property type="molecule type" value="Genomic_DNA"/>
</dbReference>
<dbReference type="RefSeq" id="WP_350347254.1">
    <property type="nucleotide sequence ID" value="NZ_CP158374.1"/>
</dbReference>
<proteinExistence type="predicted"/>